<keyword evidence="1" id="KW-1133">Transmembrane helix</keyword>
<evidence type="ECO:0000256" key="1">
    <source>
        <dbReference type="SAM" id="Phobius"/>
    </source>
</evidence>
<protein>
    <submittedName>
        <fullName evidence="2">Uncharacterized protein</fullName>
    </submittedName>
</protein>
<accession>A0ABN8Y8B9</accession>
<gene>
    <name evidence="2" type="ORF">MRATA1EN1_LOCUS6755</name>
</gene>
<feature type="transmembrane region" description="Helical" evidence="1">
    <location>
        <begin position="157"/>
        <end position="179"/>
    </location>
</feature>
<dbReference type="EMBL" id="OX459952">
    <property type="protein sequence ID" value="CAI9157793.1"/>
    <property type="molecule type" value="Genomic_DNA"/>
</dbReference>
<keyword evidence="3" id="KW-1185">Reference proteome</keyword>
<evidence type="ECO:0000313" key="2">
    <source>
        <dbReference type="EMBL" id="CAI9157793.1"/>
    </source>
</evidence>
<keyword evidence="1" id="KW-0812">Transmembrane</keyword>
<reference evidence="2" key="1">
    <citation type="submission" date="2023-04" db="EMBL/GenBank/DDBJ databases">
        <authorList>
            <consortium name="ELIXIR-Norway"/>
        </authorList>
    </citation>
    <scope>NUCLEOTIDE SEQUENCE [LARGE SCALE GENOMIC DNA]</scope>
</reference>
<name>A0ABN8Y8B9_RANTA</name>
<proteinExistence type="predicted"/>
<dbReference type="Proteomes" id="UP001176941">
    <property type="component" value="Chromosome 16"/>
</dbReference>
<keyword evidence="1" id="KW-0472">Membrane</keyword>
<evidence type="ECO:0000313" key="3">
    <source>
        <dbReference type="Proteomes" id="UP001176941"/>
    </source>
</evidence>
<organism evidence="2 3">
    <name type="scientific">Rangifer tarandus platyrhynchus</name>
    <name type="common">Svalbard reindeer</name>
    <dbReference type="NCBI Taxonomy" id="3082113"/>
    <lineage>
        <taxon>Eukaryota</taxon>
        <taxon>Metazoa</taxon>
        <taxon>Chordata</taxon>
        <taxon>Craniata</taxon>
        <taxon>Vertebrata</taxon>
        <taxon>Euteleostomi</taxon>
        <taxon>Mammalia</taxon>
        <taxon>Eutheria</taxon>
        <taxon>Laurasiatheria</taxon>
        <taxon>Artiodactyla</taxon>
        <taxon>Ruminantia</taxon>
        <taxon>Pecora</taxon>
        <taxon>Cervidae</taxon>
        <taxon>Odocoileinae</taxon>
        <taxon>Rangifer</taxon>
    </lineage>
</organism>
<sequence>MDCSCQVLSMDSRQEYWSRRDSITVSTCPYCKDGNRDSGLKTGYWKQRLLPGLFTAHYHILIAFWDLPSKTVAFPPSQPFWHQGTASWKTVFPWSELRGMVQMVMGVMGEADEDALACQPLTSCCAALVPNRPPPGGVGDPCSKVVSPYCFACTSTAFFFLIIYLFWLCWVLVAAHEIFPAAGRIQFSNQE</sequence>